<dbReference type="InterPro" id="IPR009577">
    <property type="entry name" value="Sm_multidrug_ex"/>
</dbReference>
<keyword evidence="3" id="KW-1185">Reference proteome</keyword>
<evidence type="ECO:0000313" key="2">
    <source>
        <dbReference type="EMBL" id="RLK50259.1"/>
    </source>
</evidence>
<feature type="transmembrane region" description="Helical" evidence="1">
    <location>
        <begin position="7"/>
        <end position="33"/>
    </location>
</feature>
<dbReference type="RefSeq" id="WP_121440761.1">
    <property type="nucleotide sequence ID" value="NZ_RCDA01000001.1"/>
</dbReference>
<comment type="caution">
    <text evidence="2">The sequence shown here is derived from an EMBL/GenBank/DDBJ whole genome shotgun (WGS) entry which is preliminary data.</text>
</comment>
<reference evidence="2 3" key="1">
    <citation type="submission" date="2018-10" db="EMBL/GenBank/DDBJ databases">
        <title>Genomic Encyclopedia of Type Strains, Phase IV (KMG-IV): sequencing the most valuable type-strain genomes for metagenomic binning, comparative biology and taxonomic classification.</title>
        <authorList>
            <person name="Goeker M."/>
        </authorList>
    </citation>
    <scope>NUCLEOTIDE SEQUENCE [LARGE SCALE GENOMIC DNA]</scope>
    <source>
        <strain evidence="2 3">DSM 12769</strain>
    </source>
</reference>
<keyword evidence="1" id="KW-0472">Membrane</keyword>
<dbReference type="AlphaFoldDB" id="A0A498C5H7"/>
<feature type="transmembrane region" description="Helical" evidence="1">
    <location>
        <begin position="125"/>
        <end position="146"/>
    </location>
</feature>
<evidence type="ECO:0000256" key="1">
    <source>
        <dbReference type="SAM" id="Phobius"/>
    </source>
</evidence>
<keyword evidence="1" id="KW-0812">Transmembrane</keyword>
<protein>
    <submittedName>
        <fullName evidence="2">Putative small multi-drug export protein</fullName>
    </submittedName>
</protein>
<accession>A0A498C5H7</accession>
<feature type="transmembrane region" description="Helical" evidence="1">
    <location>
        <begin position="39"/>
        <end position="64"/>
    </location>
</feature>
<keyword evidence="1" id="KW-1133">Transmembrane helix</keyword>
<sequence length="152" mass="16661">MSLLEALWQYVVIFVMAATPWLELLIVIPIGVAMGLSPFWVGLVALLGNALPVLLIVAGWQWWLRWRGKSGASRRAMKPRVQRVWDRWGLPGLALLGPLVTGIHLATVAALLLRSESRATMVWMTLSLVVWTVGTTAAAVGGVELFHRLAVS</sequence>
<dbReference type="Proteomes" id="UP000275461">
    <property type="component" value="Unassembled WGS sequence"/>
</dbReference>
<gene>
    <name evidence="2" type="ORF">DFR31_0149</name>
</gene>
<dbReference type="Pfam" id="PF06695">
    <property type="entry name" value="Sm_multidrug_ex"/>
    <property type="match status" value="1"/>
</dbReference>
<name>A0A498C5H7_9GAMM</name>
<evidence type="ECO:0000313" key="3">
    <source>
        <dbReference type="Proteomes" id="UP000275461"/>
    </source>
</evidence>
<organism evidence="2 3">
    <name type="scientific">Alkalispirillum mobile</name>
    <dbReference type="NCBI Taxonomy" id="85925"/>
    <lineage>
        <taxon>Bacteria</taxon>
        <taxon>Pseudomonadati</taxon>
        <taxon>Pseudomonadota</taxon>
        <taxon>Gammaproteobacteria</taxon>
        <taxon>Chromatiales</taxon>
        <taxon>Ectothiorhodospiraceae</taxon>
        <taxon>Alkalispirillum</taxon>
    </lineage>
</organism>
<dbReference type="OrthoDB" id="6400183at2"/>
<proteinExistence type="predicted"/>
<feature type="transmembrane region" description="Helical" evidence="1">
    <location>
        <begin position="85"/>
        <end position="113"/>
    </location>
</feature>
<dbReference type="EMBL" id="RCDA01000001">
    <property type="protein sequence ID" value="RLK50259.1"/>
    <property type="molecule type" value="Genomic_DNA"/>
</dbReference>